<organism evidence="6 7">
    <name type="scientific">Cellulomonas iranensis</name>
    <dbReference type="NCBI Taxonomy" id="76862"/>
    <lineage>
        <taxon>Bacteria</taxon>
        <taxon>Bacillati</taxon>
        <taxon>Actinomycetota</taxon>
        <taxon>Actinomycetes</taxon>
        <taxon>Micrococcales</taxon>
        <taxon>Cellulomonadaceae</taxon>
        <taxon>Cellulomonas</taxon>
    </lineage>
</organism>
<dbReference type="InterPro" id="IPR036271">
    <property type="entry name" value="Tet_transcr_reg_TetR-rel_C_sf"/>
</dbReference>
<dbReference type="EMBL" id="JAUSVM010000001">
    <property type="protein sequence ID" value="MDQ0425280.1"/>
    <property type="molecule type" value="Genomic_DNA"/>
</dbReference>
<feature type="domain" description="HTH tetR-type" evidence="5">
    <location>
        <begin position="6"/>
        <end position="66"/>
    </location>
</feature>
<evidence type="ECO:0000256" key="1">
    <source>
        <dbReference type="ARBA" id="ARBA00023015"/>
    </source>
</evidence>
<keyword evidence="2 4" id="KW-0238">DNA-binding</keyword>
<gene>
    <name evidence="6" type="ORF">JO380_001661</name>
</gene>
<dbReference type="PROSITE" id="PS50977">
    <property type="entry name" value="HTH_TETR_2"/>
    <property type="match status" value="1"/>
</dbReference>
<evidence type="ECO:0000256" key="4">
    <source>
        <dbReference type="PROSITE-ProRule" id="PRU00335"/>
    </source>
</evidence>
<evidence type="ECO:0000313" key="7">
    <source>
        <dbReference type="Proteomes" id="UP001240250"/>
    </source>
</evidence>
<name>A0ABU0GIS6_9CELL</name>
<dbReference type="InterPro" id="IPR009057">
    <property type="entry name" value="Homeodomain-like_sf"/>
</dbReference>
<dbReference type="PANTHER" id="PTHR47506:SF1">
    <property type="entry name" value="HTH-TYPE TRANSCRIPTIONAL REGULATOR YJDC"/>
    <property type="match status" value="1"/>
</dbReference>
<evidence type="ECO:0000259" key="5">
    <source>
        <dbReference type="PROSITE" id="PS50977"/>
    </source>
</evidence>
<sequence length="191" mass="19677">MGRAPTFDADAVVRAARDVFWAHGYEDASLPALEAATGLSRSSIYHAFGSKRGLFDAAVASYLADVVRPRLRVLTADPVAPDALARYLRGLRDALTATGSAAAAHGCLLLNASGAPVAHDADVRATIAAYRDELRAGIGRGVDAAHPALPDDERARLAEACTALVVAALLVVRVDPDAAARSLDAALGLAA</sequence>
<keyword evidence="1" id="KW-0805">Transcription regulation</keyword>
<keyword evidence="7" id="KW-1185">Reference proteome</keyword>
<protein>
    <submittedName>
        <fullName evidence="6">AcrR family transcriptional regulator</fullName>
    </submittedName>
</protein>
<reference evidence="6 7" key="1">
    <citation type="submission" date="2023-07" db="EMBL/GenBank/DDBJ databases">
        <title>Sequencing the genomes of 1000 actinobacteria strains.</title>
        <authorList>
            <person name="Klenk H.-P."/>
        </authorList>
    </citation>
    <scope>NUCLEOTIDE SEQUENCE [LARGE SCALE GENOMIC DNA]</scope>
    <source>
        <strain evidence="6 7">DSM 14785</strain>
    </source>
</reference>
<evidence type="ECO:0000256" key="3">
    <source>
        <dbReference type="ARBA" id="ARBA00023163"/>
    </source>
</evidence>
<dbReference type="Proteomes" id="UP001240250">
    <property type="component" value="Unassembled WGS sequence"/>
</dbReference>
<proteinExistence type="predicted"/>
<dbReference type="RefSeq" id="WP_070319209.1">
    <property type="nucleotide sequence ID" value="NZ_CP194061.1"/>
</dbReference>
<dbReference type="InterPro" id="IPR001647">
    <property type="entry name" value="HTH_TetR"/>
</dbReference>
<dbReference type="SUPFAM" id="SSF46689">
    <property type="entry name" value="Homeodomain-like"/>
    <property type="match status" value="1"/>
</dbReference>
<accession>A0ABU0GIS6</accession>
<dbReference type="PRINTS" id="PR00455">
    <property type="entry name" value="HTHTETR"/>
</dbReference>
<keyword evidence="3" id="KW-0804">Transcription</keyword>
<dbReference type="Gene3D" id="1.10.357.10">
    <property type="entry name" value="Tetracycline Repressor, domain 2"/>
    <property type="match status" value="1"/>
</dbReference>
<evidence type="ECO:0000256" key="2">
    <source>
        <dbReference type="ARBA" id="ARBA00023125"/>
    </source>
</evidence>
<comment type="caution">
    <text evidence="6">The sequence shown here is derived from an EMBL/GenBank/DDBJ whole genome shotgun (WGS) entry which is preliminary data.</text>
</comment>
<feature type="DNA-binding region" description="H-T-H motif" evidence="4">
    <location>
        <begin position="29"/>
        <end position="48"/>
    </location>
</feature>
<dbReference type="SUPFAM" id="SSF48498">
    <property type="entry name" value="Tetracyclin repressor-like, C-terminal domain"/>
    <property type="match status" value="1"/>
</dbReference>
<evidence type="ECO:0000313" key="6">
    <source>
        <dbReference type="EMBL" id="MDQ0425280.1"/>
    </source>
</evidence>
<dbReference type="PANTHER" id="PTHR47506">
    <property type="entry name" value="TRANSCRIPTIONAL REGULATORY PROTEIN"/>
    <property type="match status" value="1"/>
</dbReference>
<dbReference type="Pfam" id="PF00440">
    <property type="entry name" value="TetR_N"/>
    <property type="match status" value="1"/>
</dbReference>